<dbReference type="SUPFAM" id="SSF53474">
    <property type="entry name" value="alpha/beta-Hydrolases"/>
    <property type="match status" value="1"/>
</dbReference>
<feature type="compositionally biased region" description="Gly residues" evidence="1">
    <location>
        <begin position="69"/>
        <end position="86"/>
    </location>
</feature>
<sequence>MTVDSAGQRWLPRHRVEGPDGAPAVFLGPSMGTSSRVWDPQAGALARTHRVVRWELPGHGRDGEDSEGGSDGSGGGGGGEGGGGGSELPPKGADVGWLGEGVLSLADALGVGRFAYAGISLGGAVGTWLAAHHPRRLNSLALLCTSARFGPPEEWYERAALVRAEGTGPMARLVQGRWFTPPFADSDTARTLVEDTRTADPVAYARLCEVLAGFDLRAELPRVTVPTLVLAGREDLATPVTHARELADGIPGARLVEIPDAAHLANVERPAPVLAALRAHLARPGAPPSQ</sequence>
<dbReference type="Proteomes" id="UP001501447">
    <property type="component" value="Unassembled WGS sequence"/>
</dbReference>
<evidence type="ECO:0000256" key="1">
    <source>
        <dbReference type="SAM" id="MobiDB-lite"/>
    </source>
</evidence>
<feature type="region of interest" description="Disordered" evidence="1">
    <location>
        <begin position="1"/>
        <end position="23"/>
    </location>
</feature>
<dbReference type="PANTHER" id="PTHR43798">
    <property type="entry name" value="MONOACYLGLYCEROL LIPASE"/>
    <property type="match status" value="1"/>
</dbReference>
<feature type="region of interest" description="Disordered" evidence="1">
    <location>
        <begin position="57"/>
        <end position="93"/>
    </location>
</feature>
<organism evidence="3 4">
    <name type="scientific">Streptomyces axinellae</name>
    <dbReference type="NCBI Taxonomy" id="552788"/>
    <lineage>
        <taxon>Bacteria</taxon>
        <taxon>Bacillati</taxon>
        <taxon>Actinomycetota</taxon>
        <taxon>Actinomycetes</taxon>
        <taxon>Kitasatosporales</taxon>
        <taxon>Streptomycetaceae</taxon>
        <taxon>Streptomyces</taxon>
    </lineage>
</organism>
<dbReference type="InterPro" id="IPR050266">
    <property type="entry name" value="AB_hydrolase_sf"/>
</dbReference>
<protein>
    <recommendedName>
        <fullName evidence="2">AB hydrolase-1 domain-containing protein</fullName>
    </recommendedName>
</protein>
<dbReference type="InterPro" id="IPR000073">
    <property type="entry name" value="AB_hydrolase_1"/>
</dbReference>
<name>A0ABN3PYG7_9ACTN</name>
<dbReference type="Pfam" id="PF00561">
    <property type="entry name" value="Abhydrolase_1"/>
    <property type="match status" value="1"/>
</dbReference>
<accession>A0ABN3PYG7</accession>
<keyword evidence="4" id="KW-1185">Reference proteome</keyword>
<dbReference type="InterPro" id="IPR029058">
    <property type="entry name" value="AB_hydrolase_fold"/>
</dbReference>
<evidence type="ECO:0000259" key="2">
    <source>
        <dbReference type="Pfam" id="PF00561"/>
    </source>
</evidence>
<dbReference type="Gene3D" id="3.40.50.1820">
    <property type="entry name" value="alpha/beta hydrolase"/>
    <property type="match status" value="1"/>
</dbReference>
<feature type="domain" description="AB hydrolase-1" evidence="2">
    <location>
        <begin position="23"/>
        <end position="270"/>
    </location>
</feature>
<evidence type="ECO:0000313" key="3">
    <source>
        <dbReference type="EMBL" id="GAA2608528.1"/>
    </source>
</evidence>
<reference evidence="3 4" key="1">
    <citation type="journal article" date="2019" name="Int. J. Syst. Evol. Microbiol.">
        <title>The Global Catalogue of Microorganisms (GCM) 10K type strain sequencing project: providing services to taxonomists for standard genome sequencing and annotation.</title>
        <authorList>
            <consortium name="The Broad Institute Genomics Platform"/>
            <consortium name="The Broad Institute Genome Sequencing Center for Infectious Disease"/>
            <person name="Wu L."/>
            <person name="Ma J."/>
        </authorList>
    </citation>
    <scope>NUCLEOTIDE SEQUENCE [LARGE SCALE GENOMIC DNA]</scope>
    <source>
        <strain evidence="3 4">JCM 16373</strain>
    </source>
</reference>
<evidence type="ECO:0000313" key="4">
    <source>
        <dbReference type="Proteomes" id="UP001501447"/>
    </source>
</evidence>
<gene>
    <name evidence="3" type="ORF">GCM10009863_22400</name>
</gene>
<proteinExistence type="predicted"/>
<dbReference type="RefSeq" id="WP_344564741.1">
    <property type="nucleotide sequence ID" value="NZ_BAAARJ010000006.1"/>
</dbReference>
<dbReference type="EMBL" id="BAAARJ010000006">
    <property type="protein sequence ID" value="GAA2608528.1"/>
    <property type="molecule type" value="Genomic_DNA"/>
</dbReference>
<comment type="caution">
    <text evidence="3">The sequence shown here is derived from an EMBL/GenBank/DDBJ whole genome shotgun (WGS) entry which is preliminary data.</text>
</comment>